<dbReference type="Proteomes" id="UP000807025">
    <property type="component" value="Unassembled WGS sequence"/>
</dbReference>
<name>A0A9P6A6J5_PLEER</name>
<accession>A0A9P6A6J5</accession>
<sequence length="371" mass="41876">MCHTVTVYTNTVLRRLSFLHFQAIHLCQYIRVLFFDGTAAETIVSKAEWFPACFARLTNLHKLRLMFCVGGPLPAASLAAFAAPPLRKLYIQGWEFAGVYDLLSLLPPTLEELRLEVKFDRSPDNVVKRGLELKAPRIPGKRLDALRSLEIISNIESIYTTPHLIECPNLARLVVSCWPERKQRYLPPWLPASLPELVLSGGPGSVIPHFGSALRPALLTLSMGSMRRDPHRTPPYLEFFTWARDFIDRLPDPRAIRALKISINTKYNHIPPEGIYPALSDYEMFSRFLCRLRDGGSRLQSITLRIKLSARTLTASDTPDGVEARELAKLEEGFARLVEDNVLDADLTLLIPNQGPEGSAPLMHCSIWRRV</sequence>
<reference evidence="1" key="1">
    <citation type="submission" date="2020-11" db="EMBL/GenBank/DDBJ databases">
        <authorList>
            <consortium name="DOE Joint Genome Institute"/>
            <person name="Ahrendt S."/>
            <person name="Riley R."/>
            <person name="Andreopoulos W."/>
            <person name="Labutti K."/>
            <person name="Pangilinan J."/>
            <person name="Ruiz-Duenas F.J."/>
            <person name="Barrasa J.M."/>
            <person name="Sanchez-Garcia M."/>
            <person name="Camarero S."/>
            <person name="Miyauchi S."/>
            <person name="Serrano A."/>
            <person name="Linde D."/>
            <person name="Babiker R."/>
            <person name="Drula E."/>
            <person name="Ayuso-Fernandez I."/>
            <person name="Pacheco R."/>
            <person name="Padilla G."/>
            <person name="Ferreira P."/>
            <person name="Barriuso J."/>
            <person name="Kellner H."/>
            <person name="Castanera R."/>
            <person name="Alfaro M."/>
            <person name="Ramirez L."/>
            <person name="Pisabarro A.G."/>
            <person name="Kuo A."/>
            <person name="Tritt A."/>
            <person name="Lipzen A."/>
            <person name="He G."/>
            <person name="Yan M."/>
            <person name="Ng V."/>
            <person name="Cullen D."/>
            <person name="Martin F."/>
            <person name="Rosso M.-N."/>
            <person name="Henrissat B."/>
            <person name="Hibbett D."/>
            <person name="Martinez A.T."/>
            <person name="Grigoriev I.V."/>
        </authorList>
    </citation>
    <scope>NUCLEOTIDE SEQUENCE</scope>
    <source>
        <strain evidence="1">ATCC 90797</strain>
    </source>
</reference>
<dbReference type="AlphaFoldDB" id="A0A9P6A6J5"/>
<gene>
    <name evidence="1" type="ORF">BDN71DRAFT_1441023</name>
</gene>
<dbReference type="InterPro" id="IPR032675">
    <property type="entry name" value="LRR_dom_sf"/>
</dbReference>
<evidence type="ECO:0000313" key="1">
    <source>
        <dbReference type="EMBL" id="KAF9499993.1"/>
    </source>
</evidence>
<dbReference type="SUPFAM" id="SSF52058">
    <property type="entry name" value="L domain-like"/>
    <property type="match status" value="1"/>
</dbReference>
<keyword evidence="2" id="KW-1185">Reference proteome</keyword>
<comment type="caution">
    <text evidence="1">The sequence shown here is derived from an EMBL/GenBank/DDBJ whole genome shotgun (WGS) entry which is preliminary data.</text>
</comment>
<dbReference type="Gene3D" id="3.80.10.10">
    <property type="entry name" value="Ribonuclease Inhibitor"/>
    <property type="match status" value="1"/>
</dbReference>
<evidence type="ECO:0000313" key="2">
    <source>
        <dbReference type="Proteomes" id="UP000807025"/>
    </source>
</evidence>
<organism evidence="1 2">
    <name type="scientific">Pleurotus eryngii</name>
    <name type="common">Boletus of the steppes</name>
    <dbReference type="NCBI Taxonomy" id="5323"/>
    <lineage>
        <taxon>Eukaryota</taxon>
        <taxon>Fungi</taxon>
        <taxon>Dikarya</taxon>
        <taxon>Basidiomycota</taxon>
        <taxon>Agaricomycotina</taxon>
        <taxon>Agaricomycetes</taxon>
        <taxon>Agaricomycetidae</taxon>
        <taxon>Agaricales</taxon>
        <taxon>Pleurotineae</taxon>
        <taxon>Pleurotaceae</taxon>
        <taxon>Pleurotus</taxon>
    </lineage>
</organism>
<protein>
    <recommendedName>
        <fullName evidence="3">F-box domain-containing protein</fullName>
    </recommendedName>
</protein>
<dbReference type="EMBL" id="MU154529">
    <property type="protein sequence ID" value="KAF9499993.1"/>
    <property type="molecule type" value="Genomic_DNA"/>
</dbReference>
<dbReference type="OrthoDB" id="10505226at2759"/>
<evidence type="ECO:0008006" key="3">
    <source>
        <dbReference type="Google" id="ProtNLM"/>
    </source>
</evidence>
<proteinExistence type="predicted"/>